<reference evidence="2" key="1">
    <citation type="submission" date="2020-07" db="EMBL/GenBank/DDBJ databases">
        <title>Huge and variable diversity of episymbiotic CPR bacteria and DPANN archaea in groundwater ecosystems.</title>
        <authorList>
            <person name="He C.Y."/>
            <person name="Keren R."/>
            <person name="Whittaker M."/>
            <person name="Farag I.F."/>
            <person name="Doudna J."/>
            <person name="Cate J.H.D."/>
            <person name="Banfield J.F."/>
        </authorList>
    </citation>
    <scope>NUCLEOTIDE SEQUENCE</scope>
    <source>
        <strain evidence="2">NC_groundwater_672_Ag_B-0.1um_62_36</strain>
    </source>
</reference>
<feature type="domain" description="Nitrogenase/oxidoreductase component 1" evidence="1">
    <location>
        <begin position="17"/>
        <end position="429"/>
    </location>
</feature>
<sequence>MEGCDSRSAIINPLKSCALVGALYGMVGIQGGLVLINGPTGCEYMSVGNLDFQDCRGYGQAKIACTGVRESETIFGGEENLRSCLTEARQVYRPRFIAVVNACAISIIGDDVEGVIRDLALDVPTFYVDIGGFIGGMIDGYHAAADVLVREVMQPPEQTIPGSVNLLGFMAGSYNWMNDLREARAILSRLGIRVNAVITAGSSLREIARAPQAALNVVLYDEFGTYVAQKMEEAFGTPYVGQDLYAPVGLESTSEWLHHLAQQLGLDRGRAIAREEKKVKAHVLPKISSFGQVRLFRGMNTAIFADGSVALALTRFLVRSLGVRPVLLGLKSVGPHTESLLQRLLAEEGIHPRVLYTPDILETRRALEEIRPEFILGSTFEKLIALEMDPPIQAFVHVSYPVWDHAIVADLPFLGYRGVSTIVQEVLNARTSLLRVSGTPYGRQWDLSRFDR</sequence>
<evidence type="ECO:0000313" key="3">
    <source>
        <dbReference type="Proteomes" id="UP000769766"/>
    </source>
</evidence>
<evidence type="ECO:0000313" key="2">
    <source>
        <dbReference type="EMBL" id="MBI2876265.1"/>
    </source>
</evidence>
<proteinExistence type="predicted"/>
<dbReference type="GO" id="GO:0016491">
    <property type="term" value="F:oxidoreductase activity"/>
    <property type="evidence" value="ECO:0007669"/>
    <property type="project" value="InterPro"/>
</dbReference>
<gene>
    <name evidence="2" type="ORF">HYY20_05230</name>
</gene>
<dbReference type="AlphaFoldDB" id="A0A932G0A6"/>
<dbReference type="PANTHER" id="PTHR42956">
    <property type="entry name" value="NITROGENASE IRON-MOLYBDENUM COFACTOR BIOSYNTHESIS PROTEIN NIFE"/>
    <property type="match status" value="1"/>
</dbReference>
<dbReference type="PANTHER" id="PTHR42956:SF1">
    <property type="entry name" value="NITROGENASE IRON-MOLYBDENUM COFACTOR BIOSYNTHESIS PROTEIN NIFE"/>
    <property type="match status" value="1"/>
</dbReference>
<dbReference type="CDD" id="cd00316">
    <property type="entry name" value="Oxidoreductase_nitrogenase"/>
    <property type="match status" value="1"/>
</dbReference>
<organism evidence="2 3">
    <name type="scientific">Tectimicrobiota bacterium</name>
    <dbReference type="NCBI Taxonomy" id="2528274"/>
    <lineage>
        <taxon>Bacteria</taxon>
        <taxon>Pseudomonadati</taxon>
        <taxon>Nitrospinota/Tectimicrobiota group</taxon>
        <taxon>Candidatus Tectimicrobiota</taxon>
    </lineage>
</organism>
<comment type="caution">
    <text evidence="2">The sequence shown here is derived from an EMBL/GenBank/DDBJ whole genome shotgun (WGS) entry which is preliminary data.</text>
</comment>
<protein>
    <submittedName>
        <fullName evidence="2">Nitrogenase component 1</fullName>
    </submittedName>
</protein>
<dbReference type="Proteomes" id="UP000769766">
    <property type="component" value="Unassembled WGS sequence"/>
</dbReference>
<evidence type="ECO:0000259" key="1">
    <source>
        <dbReference type="Pfam" id="PF00148"/>
    </source>
</evidence>
<dbReference type="SUPFAM" id="SSF53807">
    <property type="entry name" value="Helical backbone' metal receptor"/>
    <property type="match status" value="1"/>
</dbReference>
<accession>A0A932G0A6</accession>
<dbReference type="InterPro" id="IPR000510">
    <property type="entry name" value="Nase/OxRdtase_comp1"/>
</dbReference>
<dbReference type="Pfam" id="PF00148">
    <property type="entry name" value="Oxidored_nitro"/>
    <property type="match status" value="1"/>
</dbReference>
<name>A0A932G0A6_UNCTE</name>
<dbReference type="EMBL" id="JACPRF010000162">
    <property type="protein sequence ID" value="MBI2876265.1"/>
    <property type="molecule type" value="Genomic_DNA"/>
</dbReference>
<dbReference type="InterPro" id="IPR049939">
    <property type="entry name" value="NifE-like"/>
</dbReference>
<dbReference type="Gene3D" id="3.40.50.1980">
    <property type="entry name" value="Nitrogenase molybdenum iron protein domain"/>
    <property type="match status" value="3"/>
</dbReference>